<proteinExistence type="predicted"/>
<feature type="transmembrane region" description="Helical" evidence="1">
    <location>
        <begin position="131"/>
        <end position="155"/>
    </location>
</feature>
<dbReference type="NCBIfam" id="TIGR01571">
    <property type="entry name" value="A_thal_Cys_rich"/>
    <property type="match status" value="1"/>
</dbReference>
<keyword evidence="1" id="KW-0472">Membrane</keyword>
<gene>
    <name evidence="2" type="ORF">Sradi_6354000</name>
</gene>
<name>A0AAW2K3H4_SESRA</name>
<evidence type="ECO:0000313" key="2">
    <source>
        <dbReference type="EMBL" id="KAL0300772.1"/>
    </source>
</evidence>
<reference evidence="2" key="2">
    <citation type="journal article" date="2024" name="Plant">
        <title>Genomic evolution and insights into agronomic trait innovations of Sesamum species.</title>
        <authorList>
            <person name="Miao H."/>
            <person name="Wang L."/>
            <person name="Qu L."/>
            <person name="Liu H."/>
            <person name="Sun Y."/>
            <person name="Le M."/>
            <person name="Wang Q."/>
            <person name="Wei S."/>
            <person name="Zheng Y."/>
            <person name="Lin W."/>
            <person name="Duan Y."/>
            <person name="Cao H."/>
            <person name="Xiong S."/>
            <person name="Wang X."/>
            <person name="Wei L."/>
            <person name="Li C."/>
            <person name="Ma Q."/>
            <person name="Ju M."/>
            <person name="Zhao R."/>
            <person name="Li G."/>
            <person name="Mu C."/>
            <person name="Tian Q."/>
            <person name="Mei H."/>
            <person name="Zhang T."/>
            <person name="Gao T."/>
            <person name="Zhang H."/>
        </authorList>
    </citation>
    <scope>NUCLEOTIDE SEQUENCE</scope>
    <source>
        <strain evidence="2">G02</strain>
    </source>
</reference>
<dbReference type="InterPro" id="IPR006461">
    <property type="entry name" value="PLAC_motif_containing"/>
</dbReference>
<keyword evidence="1" id="KW-1133">Transmembrane helix</keyword>
<organism evidence="2">
    <name type="scientific">Sesamum radiatum</name>
    <name type="common">Black benniseed</name>
    <dbReference type="NCBI Taxonomy" id="300843"/>
    <lineage>
        <taxon>Eukaryota</taxon>
        <taxon>Viridiplantae</taxon>
        <taxon>Streptophyta</taxon>
        <taxon>Embryophyta</taxon>
        <taxon>Tracheophyta</taxon>
        <taxon>Spermatophyta</taxon>
        <taxon>Magnoliopsida</taxon>
        <taxon>eudicotyledons</taxon>
        <taxon>Gunneridae</taxon>
        <taxon>Pentapetalae</taxon>
        <taxon>asterids</taxon>
        <taxon>lamiids</taxon>
        <taxon>Lamiales</taxon>
        <taxon>Pedaliaceae</taxon>
        <taxon>Sesamum</taxon>
    </lineage>
</organism>
<dbReference type="EMBL" id="JACGWJ010000030">
    <property type="protein sequence ID" value="KAL0300772.1"/>
    <property type="molecule type" value="Genomic_DNA"/>
</dbReference>
<dbReference type="PANTHER" id="PTHR15907">
    <property type="entry name" value="DUF614 FAMILY PROTEIN-RELATED"/>
    <property type="match status" value="1"/>
</dbReference>
<protein>
    <submittedName>
        <fullName evidence="2">Protein PLANT CADMIUM RESISTANCE 8</fullName>
    </submittedName>
</protein>
<evidence type="ECO:0000256" key="1">
    <source>
        <dbReference type="SAM" id="Phobius"/>
    </source>
</evidence>
<comment type="caution">
    <text evidence="2">The sequence shown here is derived from an EMBL/GenBank/DDBJ whole genome shotgun (WGS) entry which is preliminary data.</text>
</comment>
<sequence length="242" mass="26764">MMAAMGKEEGRAEVGGEEEKKLMEEVTVLDLDMLRSKIAMHAEKGGLGKLNGEKKIVSNYTQYGGGVFRLWEGDLVRDCLNDGKIALQSTCCPCYRFGKNMHRVGFGSSFLQGSIYLIFFVIAMSNLLAFMVTRSCCFLCLAIASTASGGIYVGYYRTQIRKKFKIQSGESFLDDCVFHLICPCCTLCQESRTLEMNNVQDGIWQGRGVTVCTGSFNEDNKPSSLLIPPSVVSTKSPEFHSM</sequence>
<dbReference type="AlphaFoldDB" id="A0AAW2K3H4"/>
<feature type="transmembrane region" description="Helical" evidence="1">
    <location>
        <begin position="104"/>
        <end position="125"/>
    </location>
</feature>
<reference evidence="2" key="1">
    <citation type="submission" date="2020-06" db="EMBL/GenBank/DDBJ databases">
        <authorList>
            <person name="Li T."/>
            <person name="Hu X."/>
            <person name="Zhang T."/>
            <person name="Song X."/>
            <person name="Zhang H."/>
            <person name="Dai N."/>
            <person name="Sheng W."/>
            <person name="Hou X."/>
            <person name="Wei L."/>
        </authorList>
    </citation>
    <scope>NUCLEOTIDE SEQUENCE</scope>
    <source>
        <strain evidence="2">G02</strain>
        <tissue evidence="2">Leaf</tissue>
    </source>
</reference>
<dbReference type="Pfam" id="PF04749">
    <property type="entry name" value="PLAC8"/>
    <property type="match status" value="1"/>
</dbReference>
<keyword evidence="1" id="KW-0812">Transmembrane</keyword>
<accession>A0AAW2K3H4</accession>